<dbReference type="InterPro" id="IPR000979">
    <property type="entry name" value="Phosphodiesterase_MJ0936/Vps29"/>
</dbReference>
<dbReference type="PANTHER" id="PTHR11124">
    <property type="entry name" value="VACUOLAR SORTING PROTEIN VPS29"/>
    <property type="match status" value="1"/>
</dbReference>
<reference evidence="3 4" key="1">
    <citation type="submission" date="2024-06" db="EMBL/GenBank/DDBJ databases">
        <title>Halorubrum miltondacostae sp. nov., a potential PHA producer isolated from an inland solar saltern in Rio Maior, Portugal.</title>
        <authorList>
            <person name="Albuquerque L."/>
            <person name="Viver T."/>
            <person name="Barroso C."/>
            <person name="Claudino R."/>
            <person name="Galvan M."/>
            <person name="Simoes G."/>
            <person name="Lobo Da Cunha A."/>
            <person name="Egas C."/>
        </authorList>
    </citation>
    <scope>NUCLEOTIDE SEQUENCE [LARGE SCALE GENOMIC DNA]</scope>
    <source>
        <strain evidence="3 4">RMP-11</strain>
    </source>
</reference>
<comment type="cofactor">
    <cofactor evidence="1">
        <name>a divalent metal cation</name>
        <dbReference type="ChEBI" id="CHEBI:60240"/>
    </cofactor>
</comment>
<sequence length="181" mass="18346">MDIAILSDTQVPQQREALPDPFRQRVAAADHVVHAGDFGSVAALDAIESAATELTAVYGNADPAAVDLPPVASLSAGGVTLVVSHGMVNFVERAVGSTEGVVFGPSDWFDAVVDIAQARADGESAVVGVAGHTHEVVDETHDGVRVLNPGTATGVGGDEAPSTMLTAEVADGAIDVTTHTL</sequence>
<comment type="similarity">
    <text evidence="1">Belongs to the metallophosphoesterase superfamily. YfcE family.</text>
</comment>
<evidence type="ECO:0000313" key="4">
    <source>
        <dbReference type="Proteomes" id="UP001567572"/>
    </source>
</evidence>
<dbReference type="Proteomes" id="UP001567572">
    <property type="component" value="Unassembled WGS sequence"/>
</dbReference>
<name>A0ABD5M1J3_9EURY</name>
<dbReference type="EC" id="3.1.4.-" evidence="1"/>
<evidence type="ECO:0000313" key="3">
    <source>
        <dbReference type="EMBL" id="MEZ3164129.1"/>
    </source>
</evidence>
<evidence type="ECO:0000259" key="2">
    <source>
        <dbReference type="Pfam" id="PF12850"/>
    </source>
</evidence>
<evidence type="ECO:0000256" key="1">
    <source>
        <dbReference type="RuleBase" id="RU362039"/>
    </source>
</evidence>
<keyword evidence="4" id="KW-1185">Reference proteome</keyword>
<dbReference type="RefSeq" id="WP_371162174.1">
    <property type="nucleotide sequence ID" value="NZ_JBEDNX010000005.1"/>
</dbReference>
<dbReference type="Gene3D" id="3.60.21.10">
    <property type="match status" value="1"/>
</dbReference>
<comment type="caution">
    <text evidence="3">The sequence shown here is derived from an EMBL/GenBank/DDBJ whole genome shotgun (WGS) entry which is preliminary data.</text>
</comment>
<dbReference type="NCBIfam" id="TIGR00040">
    <property type="entry name" value="yfcE"/>
    <property type="match status" value="1"/>
</dbReference>
<dbReference type="InterPro" id="IPR029052">
    <property type="entry name" value="Metallo-depent_PP-like"/>
</dbReference>
<dbReference type="GO" id="GO:0016787">
    <property type="term" value="F:hydrolase activity"/>
    <property type="evidence" value="ECO:0007669"/>
    <property type="project" value="UniProtKB-UniRule"/>
</dbReference>
<feature type="domain" description="Calcineurin-like phosphoesterase" evidence="2">
    <location>
        <begin position="1"/>
        <end position="171"/>
    </location>
</feature>
<accession>A0ABD5M1J3</accession>
<dbReference type="InterPro" id="IPR024654">
    <property type="entry name" value="Calcineurin-like_PHP_lpxH"/>
</dbReference>
<dbReference type="SUPFAM" id="SSF56300">
    <property type="entry name" value="Metallo-dependent phosphatases"/>
    <property type="match status" value="1"/>
</dbReference>
<gene>
    <name evidence="3" type="ORF">ABNG04_09645</name>
</gene>
<dbReference type="AlphaFoldDB" id="A0ABD5M1J3"/>
<dbReference type="GO" id="GO:0046872">
    <property type="term" value="F:metal ion binding"/>
    <property type="evidence" value="ECO:0007669"/>
    <property type="project" value="UniProtKB-KW"/>
</dbReference>
<organism evidence="3 4">
    <name type="scientific">Halorubrum miltondacostae</name>
    <dbReference type="NCBI Taxonomy" id="3076378"/>
    <lineage>
        <taxon>Archaea</taxon>
        <taxon>Methanobacteriati</taxon>
        <taxon>Methanobacteriota</taxon>
        <taxon>Stenosarchaea group</taxon>
        <taxon>Halobacteria</taxon>
        <taxon>Halobacteriales</taxon>
        <taxon>Haloferacaceae</taxon>
        <taxon>Halorubrum</taxon>
    </lineage>
</organism>
<keyword evidence="1" id="KW-0479">Metal-binding</keyword>
<dbReference type="Pfam" id="PF12850">
    <property type="entry name" value="Metallophos_2"/>
    <property type="match status" value="1"/>
</dbReference>
<proteinExistence type="inferred from homology"/>
<protein>
    <recommendedName>
        <fullName evidence="1">Phosphoesterase</fullName>
        <ecNumber evidence="1">3.1.4.-</ecNumber>
    </recommendedName>
</protein>
<dbReference type="EMBL" id="JBEDNY010000003">
    <property type="protein sequence ID" value="MEZ3164129.1"/>
    <property type="molecule type" value="Genomic_DNA"/>
</dbReference>